<dbReference type="GO" id="GO:0004181">
    <property type="term" value="F:metallocarboxypeptidase activity"/>
    <property type="evidence" value="ECO:0007669"/>
    <property type="project" value="InterPro"/>
</dbReference>
<sequence length="81" mass="8726">CSRVCLWDVVGILCLLSAAAALDFKYHHTEELEAYLKRVHAAYPSLTHLHSIGRSVEGRGQGAVAGCLSAYISVKFPLSPA</sequence>
<feature type="chain" id="PRO_5025617943" description="Peptidase M14 domain-containing protein" evidence="2">
    <location>
        <begin position="22"/>
        <end position="81"/>
    </location>
</feature>
<dbReference type="Gene3D" id="3.40.630.10">
    <property type="entry name" value="Zn peptidases"/>
    <property type="match status" value="1"/>
</dbReference>
<dbReference type="InParanoid" id="A0A672THA7"/>
<protein>
    <recommendedName>
        <fullName evidence="3">Peptidase M14 domain-containing protein</fullName>
    </recommendedName>
</protein>
<feature type="domain" description="Peptidase M14" evidence="3">
    <location>
        <begin position="33"/>
        <end position="60"/>
    </location>
</feature>
<name>A0A672THA7_STRHB</name>
<dbReference type="InterPro" id="IPR000834">
    <property type="entry name" value="Peptidase_M14"/>
</dbReference>
<keyword evidence="2" id="KW-0732">Signal</keyword>
<keyword evidence="5" id="KW-1185">Reference proteome</keyword>
<comment type="similarity">
    <text evidence="1">Belongs to the peptidase M14 family.</text>
</comment>
<evidence type="ECO:0000313" key="5">
    <source>
        <dbReference type="Proteomes" id="UP000472266"/>
    </source>
</evidence>
<dbReference type="Ensembl" id="ENSSHBT00005001192.1">
    <property type="protein sequence ID" value="ENSSHBP00005000973.1"/>
    <property type="gene ID" value="ENSSHBG00005000892.1"/>
</dbReference>
<organism evidence="4 5">
    <name type="scientific">Strigops habroptila</name>
    <name type="common">Kakapo</name>
    <dbReference type="NCBI Taxonomy" id="2489341"/>
    <lineage>
        <taxon>Eukaryota</taxon>
        <taxon>Metazoa</taxon>
        <taxon>Chordata</taxon>
        <taxon>Craniata</taxon>
        <taxon>Vertebrata</taxon>
        <taxon>Euteleostomi</taxon>
        <taxon>Archelosauria</taxon>
        <taxon>Archosauria</taxon>
        <taxon>Dinosauria</taxon>
        <taxon>Saurischia</taxon>
        <taxon>Theropoda</taxon>
        <taxon>Coelurosauria</taxon>
        <taxon>Aves</taxon>
        <taxon>Neognathae</taxon>
        <taxon>Neoaves</taxon>
        <taxon>Telluraves</taxon>
        <taxon>Australaves</taxon>
        <taxon>Psittaciformes</taxon>
        <taxon>Psittacidae</taxon>
        <taxon>Strigops</taxon>
    </lineage>
</organism>
<reference evidence="4" key="3">
    <citation type="submission" date="2025-09" db="UniProtKB">
        <authorList>
            <consortium name="Ensembl"/>
        </authorList>
    </citation>
    <scope>IDENTIFICATION</scope>
</reference>
<reference evidence="4" key="2">
    <citation type="submission" date="2025-08" db="UniProtKB">
        <authorList>
            <consortium name="Ensembl"/>
        </authorList>
    </citation>
    <scope>IDENTIFICATION</scope>
</reference>
<evidence type="ECO:0000259" key="3">
    <source>
        <dbReference type="Pfam" id="PF00246"/>
    </source>
</evidence>
<dbReference type="Pfam" id="PF00246">
    <property type="entry name" value="Peptidase_M14"/>
    <property type="match status" value="1"/>
</dbReference>
<dbReference type="AlphaFoldDB" id="A0A672THA7"/>
<reference evidence="4 5" key="1">
    <citation type="submission" date="2019-11" db="EMBL/GenBank/DDBJ databases">
        <title>Strigops habroptila (kakapo) genome, bStrHab1, primary haplotype, v2.</title>
        <authorList>
            <person name="Jarvis E.D."/>
            <person name="Howard J."/>
            <person name="Rhie A."/>
            <person name="Phillippy A."/>
            <person name="Korlach J."/>
            <person name="Digby A."/>
            <person name="Iorns D."/>
            <person name="Eason D."/>
            <person name="Robertson B."/>
            <person name="Raemaekers T."/>
            <person name="Howe K."/>
            <person name="Lewin H."/>
            <person name="Damas J."/>
            <person name="Hastie A."/>
            <person name="Tracey A."/>
            <person name="Chow W."/>
            <person name="Fedrigo O."/>
        </authorList>
    </citation>
    <scope>NUCLEOTIDE SEQUENCE [LARGE SCALE GENOMIC DNA]</scope>
</reference>
<dbReference type="SUPFAM" id="SSF53187">
    <property type="entry name" value="Zn-dependent exopeptidases"/>
    <property type="match status" value="1"/>
</dbReference>
<dbReference type="OMA" id="SAYISVK"/>
<accession>A0A672THA7</accession>
<evidence type="ECO:0000256" key="2">
    <source>
        <dbReference type="SAM" id="SignalP"/>
    </source>
</evidence>
<proteinExistence type="inferred from homology"/>
<evidence type="ECO:0000256" key="1">
    <source>
        <dbReference type="ARBA" id="ARBA00005988"/>
    </source>
</evidence>
<dbReference type="GeneTree" id="ENSGT00990000204372"/>
<dbReference type="Proteomes" id="UP000472266">
    <property type="component" value="Chromosome 4"/>
</dbReference>
<evidence type="ECO:0000313" key="4">
    <source>
        <dbReference type="Ensembl" id="ENSSHBP00005000973.1"/>
    </source>
</evidence>
<feature type="signal peptide" evidence="2">
    <location>
        <begin position="1"/>
        <end position="21"/>
    </location>
</feature>
<dbReference type="GO" id="GO:0008270">
    <property type="term" value="F:zinc ion binding"/>
    <property type="evidence" value="ECO:0007669"/>
    <property type="project" value="InterPro"/>
</dbReference>
<dbReference type="GO" id="GO:0006508">
    <property type="term" value="P:proteolysis"/>
    <property type="evidence" value="ECO:0007669"/>
    <property type="project" value="InterPro"/>
</dbReference>